<accession>A0A5B0RKJ5</accession>
<dbReference type="Proteomes" id="UP000325313">
    <property type="component" value="Unassembled WGS sequence"/>
</dbReference>
<name>A0A5B0RKJ5_PUCGR</name>
<evidence type="ECO:0000313" key="3">
    <source>
        <dbReference type="EMBL" id="KAA1125483.1"/>
    </source>
</evidence>
<evidence type="ECO:0000313" key="4">
    <source>
        <dbReference type="Proteomes" id="UP000324748"/>
    </source>
</evidence>
<evidence type="ECO:0000313" key="5">
    <source>
        <dbReference type="Proteomes" id="UP000325313"/>
    </source>
</evidence>
<dbReference type="EMBL" id="VSWC01000092">
    <property type="protein sequence ID" value="KAA1090914.1"/>
    <property type="molecule type" value="Genomic_DNA"/>
</dbReference>
<evidence type="ECO:0000313" key="2">
    <source>
        <dbReference type="EMBL" id="KAA1090914.1"/>
    </source>
</evidence>
<dbReference type="Proteomes" id="UP000324748">
    <property type="component" value="Unassembled WGS sequence"/>
</dbReference>
<reference evidence="4 5" key="1">
    <citation type="submission" date="2019-05" db="EMBL/GenBank/DDBJ databases">
        <title>Emergence of the Ug99 lineage of the wheat stem rust pathogen through somatic hybridization.</title>
        <authorList>
            <person name="Li F."/>
            <person name="Upadhyaya N.M."/>
            <person name="Sperschneider J."/>
            <person name="Matny O."/>
            <person name="Nguyen-Phuc H."/>
            <person name="Mago R."/>
            <person name="Raley C."/>
            <person name="Miller M.E."/>
            <person name="Silverstein K.A.T."/>
            <person name="Henningsen E."/>
            <person name="Hirsch C.D."/>
            <person name="Visser B."/>
            <person name="Pretorius Z.A."/>
            <person name="Steffenson B.J."/>
            <person name="Schwessinger B."/>
            <person name="Dodds P.N."/>
            <person name="Figueroa M."/>
        </authorList>
    </citation>
    <scope>NUCLEOTIDE SEQUENCE [LARGE SCALE GENOMIC DNA]</scope>
    <source>
        <strain evidence="2">21-0</strain>
        <strain evidence="3 5">Ug99</strain>
    </source>
</reference>
<evidence type="ECO:0000256" key="1">
    <source>
        <dbReference type="SAM" id="Phobius"/>
    </source>
</evidence>
<feature type="transmembrane region" description="Helical" evidence="1">
    <location>
        <begin position="12"/>
        <end position="41"/>
    </location>
</feature>
<keyword evidence="1" id="KW-1133">Transmembrane helix</keyword>
<comment type="caution">
    <text evidence="3">The sequence shown here is derived from an EMBL/GenBank/DDBJ whole genome shotgun (WGS) entry which is preliminary data.</text>
</comment>
<keyword evidence="1" id="KW-0812">Transmembrane</keyword>
<keyword evidence="1" id="KW-0472">Membrane</keyword>
<keyword evidence="4" id="KW-1185">Reference proteome</keyword>
<organism evidence="3 5">
    <name type="scientific">Puccinia graminis f. sp. tritici</name>
    <dbReference type="NCBI Taxonomy" id="56615"/>
    <lineage>
        <taxon>Eukaryota</taxon>
        <taxon>Fungi</taxon>
        <taxon>Dikarya</taxon>
        <taxon>Basidiomycota</taxon>
        <taxon>Pucciniomycotina</taxon>
        <taxon>Pucciniomycetes</taxon>
        <taxon>Pucciniales</taxon>
        <taxon>Pucciniaceae</taxon>
        <taxon>Puccinia</taxon>
    </lineage>
</organism>
<proteinExistence type="predicted"/>
<sequence>MSSVVVAGRGLALVGVAFVAIAILAVVGVMGSTIGIDFLFLKDLQDLLILLPNFDDPDITYHTSNKRLVSV</sequence>
<dbReference type="AlphaFoldDB" id="A0A5B0RKJ5"/>
<gene>
    <name evidence="2" type="ORF">PGT21_017755</name>
    <name evidence="3" type="ORF">PGTUg99_005184</name>
</gene>
<dbReference type="EMBL" id="VDEP01000177">
    <property type="protein sequence ID" value="KAA1125483.1"/>
    <property type="molecule type" value="Genomic_DNA"/>
</dbReference>
<protein>
    <submittedName>
        <fullName evidence="3">Uncharacterized protein</fullName>
    </submittedName>
</protein>